<keyword evidence="10" id="KW-0407">Ion channel</keyword>
<protein>
    <submittedName>
        <fullName evidence="14">Voltage-gated ion channel superfamily</fullName>
    </submittedName>
</protein>
<feature type="transmembrane region" description="Helical" evidence="12">
    <location>
        <begin position="113"/>
        <end position="132"/>
    </location>
</feature>
<evidence type="ECO:0000256" key="11">
    <source>
        <dbReference type="SAM" id="MobiDB-lite"/>
    </source>
</evidence>
<dbReference type="FunFam" id="1.20.120.350:FF:000009">
    <property type="entry name" value="Voltage-dependent T-type calcium channel subunit alpha"/>
    <property type="match status" value="1"/>
</dbReference>
<evidence type="ECO:0000256" key="1">
    <source>
        <dbReference type="ARBA" id="ARBA00004141"/>
    </source>
</evidence>
<dbReference type="Pfam" id="PF00520">
    <property type="entry name" value="Ion_trans"/>
    <property type="match status" value="2"/>
</dbReference>
<keyword evidence="7" id="KW-0406">Ion transport</keyword>
<dbReference type="Proteomes" id="UP000037460">
    <property type="component" value="Unassembled WGS sequence"/>
</dbReference>
<feature type="transmembrane region" description="Helical" evidence="12">
    <location>
        <begin position="148"/>
        <end position="168"/>
    </location>
</feature>
<organism evidence="14 15">
    <name type="scientific">Chrysochromulina tobinii</name>
    <dbReference type="NCBI Taxonomy" id="1460289"/>
    <lineage>
        <taxon>Eukaryota</taxon>
        <taxon>Haptista</taxon>
        <taxon>Haptophyta</taxon>
        <taxon>Prymnesiophyceae</taxon>
        <taxon>Prymnesiales</taxon>
        <taxon>Chrysochromulinaceae</taxon>
        <taxon>Chrysochromulina</taxon>
    </lineage>
</organism>
<dbReference type="PANTHER" id="PTHR10037:SF62">
    <property type="entry name" value="SODIUM CHANNEL PROTEIN 60E"/>
    <property type="match status" value="1"/>
</dbReference>
<comment type="subcellular location">
    <subcellularLocation>
        <location evidence="1">Membrane</location>
        <topology evidence="1">Multi-pass membrane protein</topology>
    </subcellularLocation>
</comment>
<evidence type="ECO:0000313" key="15">
    <source>
        <dbReference type="Proteomes" id="UP000037460"/>
    </source>
</evidence>
<evidence type="ECO:0000256" key="4">
    <source>
        <dbReference type="ARBA" id="ARBA00022737"/>
    </source>
</evidence>
<evidence type="ECO:0000256" key="5">
    <source>
        <dbReference type="ARBA" id="ARBA00022882"/>
    </source>
</evidence>
<feature type="transmembrane region" description="Helical" evidence="12">
    <location>
        <begin position="528"/>
        <end position="554"/>
    </location>
</feature>
<feature type="domain" description="Ion transport" evidence="13">
    <location>
        <begin position="489"/>
        <end position="614"/>
    </location>
</feature>
<accession>A0A0M0JLS6</accession>
<dbReference type="Gene3D" id="1.10.287.70">
    <property type="match status" value="2"/>
</dbReference>
<name>A0A0M0JLS6_9EUKA</name>
<feature type="transmembrane region" description="Helical" evidence="12">
    <location>
        <begin position="372"/>
        <end position="396"/>
    </location>
</feature>
<keyword evidence="8 12" id="KW-0472">Membrane</keyword>
<evidence type="ECO:0000256" key="10">
    <source>
        <dbReference type="ARBA" id="ARBA00023303"/>
    </source>
</evidence>
<dbReference type="InterPro" id="IPR005821">
    <property type="entry name" value="Ion_trans_dom"/>
</dbReference>
<evidence type="ECO:0000259" key="13">
    <source>
        <dbReference type="Pfam" id="PF00520"/>
    </source>
</evidence>
<feature type="transmembrane region" description="Helical" evidence="12">
    <location>
        <begin position="494"/>
        <end position="516"/>
    </location>
</feature>
<keyword evidence="5" id="KW-0851">Voltage-gated channel</keyword>
<keyword evidence="6 12" id="KW-1133">Transmembrane helix</keyword>
<keyword evidence="3 12" id="KW-0812">Transmembrane</keyword>
<dbReference type="Gene3D" id="1.20.120.350">
    <property type="entry name" value="Voltage-gated potassium channels. Chain C"/>
    <property type="match status" value="2"/>
</dbReference>
<feature type="domain" description="Ion transport" evidence="13">
    <location>
        <begin position="74"/>
        <end position="406"/>
    </location>
</feature>
<feature type="transmembrane region" description="Helical" evidence="12">
    <location>
        <begin position="189"/>
        <end position="220"/>
    </location>
</feature>
<evidence type="ECO:0000256" key="6">
    <source>
        <dbReference type="ARBA" id="ARBA00022989"/>
    </source>
</evidence>
<proteinExistence type="predicted"/>
<keyword evidence="9" id="KW-0325">Glycoprotein</keyword>
<gene>
    <name evidence="14" type="ORF">Ctob_002346</name>
</gene>
<evidence type="ECO:0000256" key="3">
    <source>
        <dbReference type="ARBA" id="ARBA00022692"/>
    </source>
</evidence>
<evidence type="ECO:0000256" key="8">
    <source>
        <dbReference type="ARBA" id="ARBA00023136"/>
    </source>
</evidence>
<keyword evidence="2" id="KW-0813">Transport</keyword>
<evidence type="ECO:0000256" key="12">
    <source>
        <dbReference type="SAM" id="Phobius"/>
    </source>
</evidence>
<dbReference type="GO" id="GO:0001518">
    <property type="term" value="C:voltage-gated sodium channel complex"/>
    <property type="evidence" value="ECO:0007669"/>
    <property type="project" value="TreeGrafter"/>
</dbReference>
<dbReference type="PANTHER" id="PTHR10037">
    <property type="entry name" value="VOLTAGE-GATED CATION CHANNEL CALCIUM AND SODIUM"/>
    <property type="match status" value="1"/>
</dbReference>
<dbReference type="AlphaFoldDB" id="A0A0M0JLS6"/>
<keyword evidence="15" id="KW-1185">Reference proteome</keyword>
<sequence>MPMNAAARSSGIKTLERAPEDLDHLEGLEGLDKVPPCSAVIGPSGRVYSSRTFGFLEVGRAPRPWAIKLVEWAPFDAFILVTILANCATMAWNSPLDPPGTPKAQFIDVCEWVYLYIFTFEMLAKICAYGFVGHDQAYLRDAWCQLDFVVVSLAWLPILFPSFGNYSVVRSVRALRPLRALKRLPGMPVLVNSILAALPKLGDVTMLLGLLFAVFGILGIEQFKGELHYRCALLGFNETPGHPELREMLPLPDGPRLVPRLYDGQAAQARRQLEAIGRLLKGNQADASASEESISPQQQSDFDTGVFCDPHEPKTKCPAGETCRYFDDNVNYGATNFDNFGWASVQIFQTISFDGWTSAMYAVLNATGQPLVLVYFVLLIVLGGFFIVNLFLAVLFQEFTEAQAREKAIAEQAARAAAARQARRAQRNGSARGASPPPSPPHFEQQKRIPFPDPDNLLERERHKLETFKAEAEGETRAALISGAQRYLESCAEFISWIFIIEMGLKLFGMGCRAYWSDGWNQLDGTIVIMSIVEMALTALFADSGTNLSFLRILRMLRVARMLRLMRSWKGLYKIISTVVSAVPQMSNVLILMLLICTIFALLGMQLFGGQFSEEHGYGDSPLLPLAAL</sequence>
<dbReference type="InterPro" id="IPR027359">
    <property type="entry name" value="Volt_channel_dom_sf"/>
</dbReference>
<evidence type="ECO:0000256" key="2">
    <source>
        <dbReference type="ARBA" id="ARBA00022448"/>
    </source>
</evidence>
<reference evidence="15" key="1">
    <citation type="journal article" date="2015" name="PLoS Genet.">
        <title>Genome Sequence and Transcriptome Analyses of Chrysochromulina tobin: Metabolic Tools for Enhanced Algal Fitness in the Prominent Order Prymnesiales (Haptophyceae).</title>
        <authorList>
            <person name="Hovde B.T."/>
            <person name="Deodato C.R."/>
            <person name="Hunsperger H.M."/>
            <person name="Ryken S.A."/>
            <person name="Yost W."/>
            <person name="Jha R.K."/>
            <person name="Patterson J."/>
            <person name="Monnat R.J. Jr."/>
            <person name="Barlow S.B."/>
            <person name="Starkenburg S.R."/>
            <person name="Cattolico R.A."/>
        </authorList>
    </citation>
    <scope>NUCLEOTIDE SEQUENCE</scope>
    <source>
        <strain evidence="15">CCMP291</strain>
    </source>
</reference>
<keyword evidence="4" id="KW-0677">Repeat</keyword>
<comment type="caution">
    <text evidence="14">The sequence shown here is derived from an EMBL/GenBank/DDBJ whole genome shotgun (WGS) entry which is preliminary data.</text>
</comment>
<dbReference type="OrthoDB" id="431720at2759"/>
<evidence type="ECO:0000256" key="7">
    <source>
        <dbReference type="ARBA" id="ARBA00023065"/>
    </source>
</evidence>
<dbReference type="EMBL" id="JWZX01002735">
    <property type="protein sequence ID" value="KOO27287.1"/>
    <property type="molecule type" value="Genomic_DNA"/>
</dbReference>
<feature type="transmembrane region" description="Helical" evidence="12">
    <location>
        <begin position="72"/>
        <end position="92"/>
    </location>
</feature>
<feature type="region of interest" description="Disordered" evidence="11">
    <location>
        <begin position="425"/>
        <end position="454"/>
    </location>
</feature>
<dbReference type="InterPro" id="IPR043203">
    <property type="entry name" value="VGCC_Ca_Na"/>
</dbReference>
<dbReference type="GO" id="GO:0005248">
    <property type="term" value="F:voltage-gated sodium channel activity"/>
    <property type="evidence" value="ECO:0007669"/>
    <property type="project" value="TreeGrafter"/>
</dbReference>
<feature type="transmembrane region" description="Helical" evidence="12">
    <location>
        <begin position="575"/>
        <end position="603"/>
    </location>
</feature>
<dbReference type="SUPFAM" id="SSF81324">
    <property type="entry name" value="Voltage-gated potassium channels"/>
    <property type="match status" value="2"/>
</dbReference>
<evidence type="ECO:0000313" key="14">
    <source>
        <dbReference type="EMBL" id="KOO27287.1"/>
    </source>
</evidence>
<evidence type="ECO:0000256" key="9">
    <source>
        <dbReference type="ARBA" id="ARBA00023180"/>
    </source>
</evidence>